<dbReference type="InterPro" id="IPR036188">
    <property type="entry name" value="FAD/NAD-bd_sf"/>
</dbReference>
<dbReference type="AlphaFoldDB" id="X0ZHR3"/>
<proteinExistence type="predicted"/>
<dbReference type="InterPro" id="IPR027477">
    <property type="entry name" value="Succ_DH/fumarate_Rdtase_cat_sf"/>
</dbReference>
<sequence>FALITSKWHDGEYYWMPSAAAWEGAKGVLRVHWANIKPMLAKAVRENGVNVLERTMVVDLLTNNGTVVGATAVNTRTGEFIIIKAKAVVLATGLFSRLYDPETPLFWKYKFRSHWCPATISGDSYAAAYRAGAELANMEVAGWTTRMRDDLTISFGNFVRGDGIPAKQFTWDGEKTAYLPGPAVYNELEQEGKTPLYFSLEHLPDDFHKRMEIAFADERLVSFKIAEDRGFNPRKHRYDLMALRSPSMHMASGINTDEYFKATLPGLYAVGDCAAGFHNCGMATASALLLADDLQNLVSEAGEPVVDEAQVETQKKAALAPLAVKDGTEPMELECAIRYACERYVGFFKSEGNLRVVKPDVTAPCLPSLQDGIDVHLSQVQYVADFQGT</sequence>
<feature type="non-terminal residue" evidence="4">
    <location>
        <position position="1"/>
    </location>
</feature>
<feature type="domain" description="FAD-dependent oxidoreductase 2 FAD-binding" evidence="3">
    <location>
        <begin position="202"/>
        <end position="278"/>
    </location>
</feature>
<accession>X0ZHR3</accession>
<feature type="domain" description="FAD-dependent oxidoreductase 2 FAD-binding" evidence="3">
    <location>
        <begin position="38"/>
        <end position="141"/>
    </location>
</feature>
<dbReference type="PANTHER" id="PTHR11632">
    <property type="entry name" value="SUCCINATE DEHYDROGENASE 2 FLAVOPROTEIN SUBUNIT"/>
    <property type="match status" value="1"/>
</dbReference>
<dbReference type="Gene3D" id="3.50.50.60">
    <property type="entry name" value="FAD/NAD(P)-binding domain"/>
    <property type="match status" value="1"/>
</dbReference>
<dbReference type="Gene3D" id="3.90.700.10">
    <property type="entry name" value="Succinate dehydrogenase/fumarate reductase flavoprotein, catalytic domain"/>
    <property type="match status" value="1"/>
</dbReference>
<gene>
    <name evidence="4" type="ORF">S01H4_19916</name>
</gene>
<dbReference type="Pfam" id="PF00890">
    <property type="entry name" value="FAD_binding_2"/>
    <property type="match status" value="2"/>
</dbReference>
<reference evidence="4" key="1">
    <citation type="journal article" date="2014" name="Front. Microbiol.">
        <title>High frequency of phylogenetically diverse reductive dehalogenase-homologous genes in deep subseafloor sedimentary metagenomes.</title>
        <authorList>
            <person name="Kawai M."/>
            <person name="Futagami T."/>
            <person name="Toyoda A."/>
            <person name="Takaki Y."/>
            <person name="Nishi S."/>
            <person name="Hori S."/>
            <person name="Arai W."/>
            <person name="Tsubouchi T."/>
            <person name="Morono Y."/>
            <person name="Uchiyama I."/>
            <person name="Ito T."/>
            <person name="Fujiyama A."/>
            <person name="Inagaki F."/>
            <person name="Takami H."/>
        </authorList>
    </citation>
    <scope>NUCLEOTIDE SEQUENCE</scope>
    <source>
        <strain evidence="4">Expedition CK06-06</strain>
    </source>
</reference>
<comment type="caution">
    <text evidence="4">The sequence shown here is derived from an EMBL/GenBank/DDBJ whole genome shotgun (WGS) entry which is preliminary data.</text>
</comment>
<protein>
    <recommendedName>
        <fullName evidence="3">FAD-dependent oxidoreductase 2 FAD-binding domain-containing protein</fullName>
    </recommendedName>
</protein>
<evidence type="ECO:0000313" key="4">
    <source>
        <dbReference type="EMBL" id="GAG59893.1"/>
    </source>
</evidence>
<evidence type="ECO:0000259" key="3">
    <source>
        <dbReference type="Pfam" id="PF00890"/>
    </source>
</evidence>
<dbReference type="SUPFAM" id="SSF51905">
    <property type="entry name" value="FAD/NAD(P)-binding domain"/>
    <property type="match status" value="1"/>
</dbReference>
<feature type="non-terminal residue" evidence="4">
    <location>
        <position position="389"/>
    </location>
</feature>
<dbReference type="InterPro" id="IPR003953">
    <property type="entry name" value="FAD-dep_OxRdtase_2_FAD-bd"/>
</dbReference>
<name>X0ZHR3_9ZZZZ</name>
<dbReference type="GO" id="GO:0009061">
    <property type="term" value="P:anaerobic respiration"/>
    <property type="evidence" value="ECO:0007669"/>
    <property type="project" value="TreeGrafter"/>
</dbReference>
<keyword evidence="2" id="KW-0560">Oxidoreductase</keyword>
<dbReference type="EMBL" id="BART01008916">
    <property type="protein sequence ID" value="GAG59893.1"/>
    <property type="molecule type" value="Genomic_DNA"/>
</dbReference>
<evidence type="ECO:0000256" key="2">
    <source>
        <dbReference type="ARBA" id="ARBA00023002"/>
    </source>
</evidence>
<dbReference type="GO" id="GO:0050660">
    <property type="term" value="F:flavin adenine dinucleotide binding"/>
    <property type="evidence" value="ECO:0007669"/>
    <property type="project" value="TreeGrafter"/>
</dbReference>
<dbReference type="GO" id="GO:0009055">
    <property type="term" value="F:electron transfer activity"/>
    <property type="evidence" value="ECO:0007669"/>
    <property type="project" value="TreeGrafter"/>
</dbReference>
<keyword evidence="1" id="KW-0285">Flavoprotein</keyword>
<organism evidence="4">
    <name type="scientific">marine sediment metagenome</name>
    <dbReference type="NCBI Taxonomy" id="412755"/>
    <lineage>
        <taxon>unclassified sequences</taxon>
        <taxon>metagenomes</taxon>
        <taxon>ecological metagenomes</taxon>
    </lineage>
</organism>
<evidence type="ECO:0000256" key="1">
    <source>
        <dbReference type="ARBA" id="ARBA00022630"/>
    </source>
</evidence>
<dbReference type="PANTHER" id="PTHR11632:SF51">
    <property type="entry name" value="SUCCINATE DEHYDROGENASE [UBIQUINONE] FLAVOPROTEIN SUBUNIT, MITOCHONDRIAL"/>
    <property type="match status" value="1"/>
</dbReference>
<dbReference type="InterPro" id="IPR030664">
    <property type="entry name" value="SdhA/FrdA/AprA"/>
</dbReference>
<dbReference type="GO" id="GO:0005886">
    <property type="term" value="C:plasma membrane"/>
    <property type="evidence" value="ECO:0007669"/>
    <property type="project" value="TreeGrafter"/>
</dbReference>
<dbReference type="GO" id="GO:0000104">
    <property type="term" value="F:succinate dehydrogenase activity"/>
    <property type="evidence" value="ECO:0007669"/>
    <property type="project" value="TreeGrafter"/>
</dbReference>